<accession>A0A673FMS5</accession>
<proteinExistence type="predicted"/>
<dbReference type="Ensembl" id="ENSSRHT00000000509.1">
    <property type="protein sequence ID" value="ENSSRHP00000000474.1"/>
    <property type="gene ID" value="ENSSRHG00000000369.1"/>
</dbReference>
<name>A0A673FMS5_9TELE</name>
<dbReference type="Proteomes" id="UP000472270">
    <property type="component" value="Unassembled WGS sequence"/>
</dbReference>
<sequence>MGRKLDPTIKVKRGPGRKARKQKGAETELSKFLVDDDGPKKLTSRARKRYVSFKGVI</sequence>
<reference evidence="2" key="1">
    <citation type="submission" date="2025-08" db="UniProtKB">
        <authorList>
            <consortium name="Ensembl"/>
        </authorList>
    </citation>
    <scope>IDENTIFICATION</scope>
</reference>
<organism evidence="2 3">
    <name type="scientific">Sinocyclocheilus rhinocerous</name>
    <dbReference type="NCBI Taxonomy" id="307959"/>
    <lineage>
        <taxon>Eukaryota</taxon>
        <taxon>Metazoa</taxon>
        <taxon>Chordata</taxon>
        <taxon>Craniata</taxon>
        <taxon>Vertebrata</taxon>
        <taxon>Euteleostomi</taxon>
        <taxon>Actinopterygii</taxon>
        <taxon>Neopterygii</taxon>
        <taxon>Teleostei</taxon>
        <taxon>Ostariophysi</taxon>
        <taxon>Cypriniformes</taxon>
        <taxon>Cyprinidae</taxon>
        <taxon>Cyprininae</taxon>
        <taxon>Sinocyclocheilus</taxon>
    </lineage>
</organism>
<feature type="compositionally biased region" description="Basic residues" evidence="1">
    <location>
        <begin position="10"/>
        <end position="22"/>
    </location>
</feature>
<feature type="region of interest" description="Disordered" evidence="1">
    <location>
        <begin position="1"/>
        <end position="27"/>
    </location>
</feature>
<evidence type="ECO:0000256" key="1">
    <source>
        <dbReference type="SAM" id="MobiDB-lite"/>
    </source>
</evidence>
<evidence type="ECO:0000313" key="2">
    <source>
        <dbReference type="Ensembl" id="ENSSRHP00000000474.1"/>
    </source>
</evidence>
<dbReference type="AlphaFoldDB" id="A0A673FMS5"/>
<keyword evidence="3" id="KW-1185">Reference proteome</keyword>
<reference evidence="2" key="2">
    <citation type="submission" date="2025-09" db="UniProtKB">
        <authorList>
            <consortium name="Ensembl"/>
        </authorList>
    </citation>
    <scope>IDENTIFICATION</scope>
</reference>
<evidence type="ECO:0000313" key="3">
    <source>
        <dbReference type="Proteomes" id="UP000472270"/>
    </source>
</evidence>
<protein>
    <submittedName>
        <fullName evidence="2">Uncharacterized protein</fullName>
    </submittedName>
</protein>